<dbReference type="EMBL" id="VULT01000004">
    <property type="protein sequence ID" value="MSS16807.1"/>
    <property type="molecule type" value="Genomic_DNA"/>
</dbReference>
<reference evidence="1 2" key="1">
    <citation type="submission" date="2019-08" db="EMBL/GenBank/DDBJ databases">
        <title>In-depth cultivation of the pig gut microbiome towards novel bacterial diversity and tailored functional studies.</title>
        <authorList>
            <person name="Wylensek D."/>
            <person name="Hitch T.C.A."/>
            <person name="Clavel T."/>
        </authorList>
    </citation>
    <scope>NUCLEOTIDE SEQUENCE [LARGE SCALE GENOMIC DNA]</scope>
    <source>
        <strain evidence="1 2">Oil-RF-744-WCA-WT-10</strain>
    </source>
</reference>
<evidence type="ECO:0000313" key="1">
    <source>
        <dbReference type="EMBL" id="MSS16807.1"/>
    </source>
</evidence>
<organism evidence="1 2">
    <name type="scientific">Sodaliphilus pleomorphus</name>
    <dbReference type="NCBI Taxonomy" id="2606626"/>
    <lineage>
        <taxon>Bacteria</taxon>
        <taxon>Pseudomonadati</taxon>
        <taxon>Bacteroidota</taxon>
        <taxon>Bacteroidia</taxon>
        <taxon>Bacteroidales</taxon>
        <taxon>Muribaculaceae</taxon>
        <taxon>Sodaliphilus</taxon>
    </lineage>
</organism>
<accession>A0A6L5XAW8</accession>
<dbReference type="RefSeq" id="WP_154328271.1">
    <property type="nucleotide sequence ID" value="NZ_CP045696.1"/>
</dbReference>
<name>A0A6L5XAW8_9BACT</name>
<proteinExistence type="predicted"/>
<sequence>METIYDHNPTKLEVEKIGYLPKELYLKLDADTKYRDLALLFNIRGDKKKMKHYISLVRDDMMRNSFFRTIYHP</sequence>
<protein>
    <submittedName>
        <fullName evidence="1">Uncharacterized protein</fullName>
    </submittedName>
</protein>
<gene>
    <name evidence="1" type="ORF">FYJ29_03370</name>
</gene>
<evidence type="ECO:0000313" key="2">
    <source>
        <dbReference type="Proteomes" id="UP000483362"/>
    </source>
</evidence>
<dbReference type="AlphaFoldDB" id="A0A6L5XAW8"/>
<keyword evidence="2" id="KW-1185">Reference proteome</keyword>
<dbReference type="Proteomes" id="UP000483362">
    <property type="component" value="Unassembled WGS sequence"/>
</dbReference>
<comment type="caution">
    <text evidence="1">The sequence shown here is derived from an EMBL/GenBank/DDBJ whole genome shotgun (WGS) entry which is preliminary data.</text>
</comment>